<accession>A0A8K1MQX4</accession>
<protein>
    <recommendedName>
        <fullName evidence="2">19 kDa protein</fullName>
    </recommendedName>
</protein>
<organism evidence="1">
    <name type="scientific">Grapevine virus A</name>
    <dbReference type="NCBI Taxonomy" id="35288"/>
    <lineage>
        <taxon>Viruses</taxon>
        <taxon>Riboviria</taxon>
        <taxon>Orthornavirae</taxon>
        <taxon>Kitrinoviricota</taxon>
        <taxon>Alsuviricetes</taxon>
        <taxon>Tymovirales</taxon>
        <taxon>Betaflexiviridae</taxon>
        <taxon>Trivirinae</taxon>
        <taxon>Vitivirus</taxon>
        <taxon>Vitivirus alphavitis</taxon>
    </lineage>
</organism>
<evidence type="ECO:0000313" key="1">
    <source>
        <dbReference type="EMBL" id="UCJ00719.1"/>
    </source>
</evidence>
<evidence type="ECO:0008006" key="2">
    <source>
        <dbReference type="Google" id="ProtNLM"/>
    </source>
</evidence>
<name>A0A8K1MQX4_9VIRU</name>
<sequence>MMLGESTELADFLRLGLDRSTLGSGSIESLPLDKCIRLLEGLRALGFSSIDNVLHVLGGGEPDRFEIFKVFRAQGVAISEALQLGLTKSLSFSPRPVSLILDDLLDRLARGAAFLPVDLGAVNGELVVNFERSRLSVDLYVNNKKVCSRINHSRGDPQYVQQRFSGFKGITTRAS</sequence>
<proteinExistence type="predicted"/>
<reference evidence="1" key="1">
    <citation type="submission" date="2021-06" db="EMBL/GenBank/DDBJ databases">
        <authorList>
            <person name="Phelan J."/>
            <person name="Boyes I."/>
            <person name="Rast H."/>
            <person name="Rott M."/>
        </authorList>
    </citation>
    <scope>NUCLEOTIDE SEQUENCE</scope>
    <source>
        <strain evidence="1">12G446</strain>
    </source>
</reference>
<dbReference type="EMBL" id="MZ440721">
    <property type="protein sequence ID" value="UCJ00719.1"/>
    <property type="molecule type" value="Genomic_RNA"/>
</dbReference>